<evidence type="ECO:0000256" key="1">
    <source>
        <dbReference type="SAM" id="MobiDB-lite"/>
    </source>
</evidence>
<name>A0ABX8BA33_9BACT</name>
<dbReference type="Proteomes" id="UP000676506">
    <property type="component" value="Chromosome 1"/>
</dbReference>
<evidence type="ECO:0000313" key="2">
    <source>
        <dbReference type="EMBL" id="QUW03788.1"/>
    </source>
</evidence>
<feature type="compositionally biased region" description="Basic and acidic residues" evidence="1">
    <location>
        <begin position="278"/>
        <end position="298"/>
    </location>
</feature>
<feature type="compositionally biased region" description="Pro residues" evidence="1">
    <location>
        <begin position="393"/>
        <end position="402"/>
    </location>
</feature>
<feature type="compositionally biased region" description="Polar residues" evidence="1">
    <location>
        <begin position="414"/>
        <end position="425"/>
    </location>
</feature>
<reference evidence="2 3" key="1">
    <citation type="submission" date="2021-03" db="EMBL/GenBank/DDBJ databases">
        <title>Genomic and phenotypic characterization of Chloracidobacterium isolates provides evidence for multiple species.</title>
        <authorList>
            <person name="Saini M.K."/>
            <person name="Costas A.M.G."/>
            <person name="Tank M."/>
            <person name="Bryant D.A."/>
        </authorList>
    </citation>
    <scope>NUCLEOTIDE SEQUENCE [LARGE SCALE GENOMIC DNA]</scope>
    <source>
        <strain evidence="2 3">BV2-C</strain>
    </source>
</reference>
<protein>
    <recommendedName>
        <fullName evidence="4">GAF domain-containing protein</fullName>
    </recommendedName>
</protein>
<sequence>MESEIARMHHQVEQSFTQLLSQSAARLAAVSHDAAIADFAERALSHLAVLSPASMATETPAAPPDAESSAAPPTANDTPPTPDQPVDLQALYHYIVELQGQHTQADVLNLLVMRTAEYAPRVALFVVKSGNVVAWAERGFEATGVPLRGLMLPLQAQTTLLAAVEQQTAVLDSPYAYSENQLLLDRIGNVPEAMAGIPLMVRGKAAAVLYADTGEQPVASITLAPLQILVNVAGLTVELLNARNRLATTTLAPPDRTTKTMDPPAAEPPPPPTVTTTEETKAETQTEVAAKADDEAKAAPDSATPPTVSAPEPPADEPKAETESTAQAESPVNGEAAVSETYSAEPPVAPPFGENVATLPPAQEGEQVSFTPFRPEPSDSETSVREPSFEPVQLPPVVPPGPTISEPTGFDFTSGINPPATSEYTTPADSAEPGGPPPPSMPPSFDPMGTETPTAPPSNGVFQVGPLSQTASPPAPPVAVSMPAGPPKPSTEEETKAHNDARRFARLLVSEIKLYNEAKVIEGRTNRDLYDRLKEDIDRSRQMYDKRVNPIVAAKYDYFYDELVSSLAEGDSSRLGADCPGPILVQLE</sequence>
<dbReference type="InterPro" id="IPR029016">
    <property type="entry name" value="GAF-like_dom_sf"/>
</dbReference>
<accession>A0ABX8BA33</accession>
<dbReference type="Gene3D" id="3.30.450.40">
    <property type="match status" value="1"/>
</dbReference>
<feature type="compositionally biased region" description="Pro residues" evidence="1">
    <location>
        <begin position="434"/>
        <end position="445"/>
    </location>
</feature>
<dbReference type="EMBL" id="CP072648">
    <property type="protein sequence ID" value="QUW03788.1"/>
    <property type="molecule type" value="Genomic_DNA"/>
</dbReference>
<evidence type="ECO:0000313" key="3">
    <source>
        <dbReference type="Proteomes" id="UP000676506"/>
    </source>
</evidence>
<organism evidence="2 3">
    <name type="scientific">Chloracidobacterium validum</name>
    <dbReference type="NCBI Taxonomy" id="2821543"/>
    <lineage>
        <taxon>Bacteria</taxon>
        <taxon>Pseudomonadati</taxon>
        <taxon>Acidobacteriota</taxon>
        <taxon>Terriglobia</taxon>
        <taxon>Terriglobales</taxon>
        <taxon>Acidobacteriaceae</taxon>
        <taxon>Chloracidobacterium</taxon>
    </lineage>
</organism>
<feature type="region of interest" description="Disordered" evidence="1">
    <location>
        <begin position="248"/>
        <end position="499"/>
    </location>
</feature>
<feature type="compositionally biased region" description="Basic and acidic residues" evidence="1">
    <location>
        <begin position="490"/>
        <end position="499"/>
    </location>
</feature>
<proteinExistence type="predicted"/>
<feature type="region of interest" description="Disordered" evidence="1">
    <location>
        <begin position="55"/>
        <end position="84"/>
    </location>
</feature>
<gene>
    <name evidence="2" type="ORF">J8C06_04970</name>
</gene>
<feature type="compositionally biased region" description="Low complexity" evidence="1">
    <location>
        <begin position="56"/>
        <end position="78"/>
    </location>
</feature>
<evidence type="ECO:0008006" key="4">
    <source>
        <dbReference type="Google" id="ProtNLM"/>
    </source>
</evidence>
<dbReference type="RefSeq" id="WP_211429678.1">
    <property type="nucleotide sequence ID" value="NZ_CP072648.1"/>
</dbReference>
<keyword evidence="3" id="KW-1185">Reference proteome</keyword>